<dbReference type="OrthoDB" id="26242at2759"/>
<evidence type="ECO:0000256" key="3">
    <source>
        <dbReference type="ARBA" id="ARBA00022483"/>
    </source>
</evidence>
<dbReference type="EMBL" id="UZAM01002192">
    <property type="protein sequence ID" value="VDO85752.1"/>
    <property type="molecule type" value="Genomic_DNA"/>
</dbReference>
<evidence type="ECO:0000256" key="4">
    <source>
        <dbReference type="RuleBase" id="RU365069"/>
    </source>
</evidence>
<keyword evidence="7" id="KW-1185">Reference proteome</keyword>
<dbReference type="InterPro" id="IPR029175">
    <property type="entry name" value="EXOC2/Sec5"/>
</dbReference>
<keyword evidence="3 4" id="KW-0268">Exocytosis</keyword>
<comment type="similarity">
    <text evidence="1 4">Belongs to the SEC5 family.</text>
</comment>
<dbReference type="InterPro" id="IPR039481">
    <property type="entry name" value="EXOC2/Sec5_N_dom"/>
</dbReference>
<sequence>MLEDSKEHEWPVTIRLEKLISKCLQGGKGIFEEVLLRKDRADSTGNALSVIQRFRFLFYLPQVMKENLEKGEYALVLNDYSRAKSLLSETEVPLFKEGLYILERLGDVLLAVQFFKVILSASFLVVLTDSVSSINKRAFY</sequence>
<dbReference type="GO" id="GO:0000145">
    <property type="term" value="C:exocyst"/>
    <property type="evidence" value="ECO:0007669"/>
    <property type="project" value="UniProtKB-UniRule"/>
</dbReference>
<dbReference type="GO" id="GO:0006893">
    <property type="term" value="P:Golgi to plasma membrane transport"/>
    <property type="evidence" value="ECO:0007669"/>
    <property type="project" value="UniProtKB-UniRule"/>
</dbReference>
<keyword evidence="2 4" id="KW-0813">Transport</keyword>
<protein>
    <recommendedName>
        <fullName evidence="4">Exocyst complex component 2</fullName>
    </recommendedName>
</protein>
<evidence type="ECO:0000313" key="8">
    <source>
        <dbReference type="WBParaSite" id="SBAD_0000063601-mRNA-1"/>
    </source>
</evidence>
<comment type="subunit">
    <text evidence="4">Component of the exocyst complex.</text>
</comment>
<evidence type="ECO:0000256" key="2">
    <source>
        <dbReference type="ARBA" id="ARBA00022448"/>
    </source>
</evidence>
<comment type="function">
    <text evidence="4">Component of the exocyst complex involved in the docking of exocytic vesicles with fusion sites on the plasma membrane.</text>
</comment>
<dbReference type="GO" id="GO:0015031">
    <property type="term" value="P:protein transport"/>
    <property type="evidence" value="ECO:0007669"/>
    <property type="project" value="UniProtKB-KW"/>
</dbReference>
<reference evidence="8" key="1">
    <citation type="submission" date="2016-06" db="UniProtKB">
        <authorList>
            <consortium name="WormBaseParasite"/>
        </authorList>
    </citation>
    <scope>IDENTIFICATION</scope>
</reference>
<evidence type="ECO:0000256" key="1">
    <source>
        <dbReference type="ARBA" id="ARBA00010578"/>
    </source>
</evidence>
<dbReference type="Pfam" id="PF15469">
    <property type="entry name" value="Sec5"/>
    <property type="match status" value="1"/>
</dbReference>
<feature type="domain" description="Exocyst complex component EXOC2/Sec5 N-terminal" evidence="5">
    <location>
        <begin position="14"/>
        <end position="96"/>
    </location>
</feature>
<proteinExistence type="inferred from homology"/>
<evidence type="ECO:0000313" key="6">
    <source>
        <dbReference type="EMBL" id="VDO85752.1"/>
    </source>
</evidence>
<dbReference type="AlphaFoldDB" id="A0A183IAG9"/>
<accession>A0A183IAG9</accession>
<organism evidence="8">
    <name type="scientific">Soboliphyme baturini</name>
    <dbReference type="NCBI Taxonomy" id="241478"/>
    <lineage>
        <taxon>Eukaryota</taxon>
        <taxon>Metazoa</taxon>
        <taxon>Ecdysozoa</taxon>
        <taxon>Nematoda</taxon>
        <taxon>Enoplea</taxon>
        <taxon>Dorylaimia</taxon>
        <taxon>Dioctophymatida</taxon>
        <taxon>Dioctophymatoidea</taxon>
        <taxon>Soboliphymatidae</taxon>
        <taxon>Soboliphyme</taxon>
    </lineage>
</organism>
<keyword evidence="4" id="KW-0653">Protein transport</keyword>
<reference evidence="6 7" key="2">
    <citation type="submission" date="2018-11" db="EMBL/GenBank/DDBJ databases">
        <authorList>
            <consortium name="Pathogen Informatics"/>
        </authorList>
    </citation>
    <scope>NUCLEOTIDE SEQUENCE [LARGE SCALE GENOMIC DNA]</scope>
</reference>
<dbReference type="PANTHER" id="PTHR13043:SF1">
    <property type="entry name" value="EXOCYST COMPLEX COMPONENT 2"/>
    <property type="match status" value="1"/>
</dbReference>
<dbReference type="GO" id="GO:0006887">
    <property type="term" value="P:exocytosis"/>
    <property type="evidence" value="ECO:0007669"/>
    <property type="project" value="UniProtKB-KW"/>
</dbReference>
<dbReference type="WBParaSite" id="SBAD_0000063601-mRNA-1">
    <property type="protein sequence ID" value="SBAD_0000063601-mRNA-1"/>
    <property type="gene ID" value="SBAD_0000063601"/>
</dbReference>
<dbReference type="Proteomes" id="UP000270296">
    <property type="component" value="Unassembled WGS sequence"/>
</dbReference>
<evidence type="ECO:0000259" key="5">
    <source>
        <dbReference type="Pfam" id="PF15469"/>
    </source>
</evidence>
<evidence type="ECO:0000313" key="7">
    <source>
        <dbReference type="Proteomes" id="UP000270296"/>
    </source>
</evidence>
<name>A0A183IAG9_9BILA</name>
<gene>
    <name evidence="6" type="ORF">SBAD_LOCUS613</name>
</gene>
<dbReference type="PANTHER" id="PTHR13043">
    <property type="entry name" value="EXOCYST COMPLEX COMPONENT SEC5"/>
    <property type="match status" value="1"/>
</dbReference>